<proteinExistence type="predicted"/>
<organism evidence="2 3">
    <name type="scientific">Castilleja foliolosa</name>
    <dbReference type="NCBI Taxonomy" id="1961234"/>
    <lineage>
        <taxon>Eukaryota</taxon>
        <taxon>Viridiplantae</taxon>
        <taxon>Streptophyta</taxon>
        <taxon>Embryophyta</taxon>
        <taxon>Tracheophyta</taxon>
        <taxon>Spermatophyta</taxon>
        <taxon>Magnoliopsida</taxon>
        <taxon>eudicotyledons</taxon>
        <taxon>Gunneridae</taxon>
        <taxon>Pentapetalae</taxon>
        <taxon>asterids</taxon>
        <taxon>lamiids</taxon>
        <taxon>Lamiales</taxon>
        <taxon>Orobanchaceae</taxon>
        <taxon>Pedicularideae</taxon>
        <taxon>Castillejinae</taxon>
        <taxon>Castilleja</taxon>
    </lineage>
</organism>
<dbReference type="AlphaFoldDB" id="A0ABD3DQZ0"/>
<keyword evidence="3" id="KW-1185">Reference proteome</keyword>
<comment type="caution">
    <text evidence="2">The sequence shown here is derived from an EMBL/GenBank/DDBJ whole genome shotgun (WGS) entry which is preliminary data.</text>
</comment>
<protein>
    <submittedName>
        <fullName evidence="2">Uncharacterized protein</fullName>
    </submittedName>
</protein>
<evidence type="ECO:0000313" key="2">
    <source>
        <dbReference type="EMBL" id="KAL3644645.1"/>
    </source>
</evidence>
<feature type="region of interest" description="Disordered" evidence="1">
    <location>
        <begin position="135"/>
        <end position="156"/>
    </location>
</feature>
<dbReference type="EMBL" id="JAVIJP010000013">
    <property type="protein sequence ID" value="KAL3644645.1"/>
    <property type="molecule type" value="Genomic_DNA"/>
</dbReference>
<accession>A0ABD3DQZ0</accession>
<sequence length="156" mass="16877">MLTMSVTVQPSIKGKLPCPFSIFSNKTFNSSVSVNPKALSLHHSLPRIRKNRKLPAAIATELAPSETSPEISEPEPAEEPQMCASRCENSGETKASVEVHMDGKEHWARAGSDNTGPRHGAAESLLLLAQERCMGGAKDNSREQALDITEENDHSS</sequence>
<dbReference type="Proteomes" id="UP001632038">
    <property type="component" value="Unassembled WGS sequence"/>
</dbReference>
<evidence type="ECO:0000313" key="3">
    <source>
        <dbReference type="Proteomes" id="UP001632038"/>
    </source>
</evidence>
<feature type="region of interest" description="Disordered" evidence="1">
    <location>
        <begin position="61"/>
        <end position="96"/>
    </location>
</feature>
<reference evidence="3" key="1">
    <citation type="journal article" date="2024" name="IScience">
        <title>Strigolactones Initiate the Formation of Haustorium-like Structures in Castilleja.</title>
        <authorList>
            <person name="Buerger M."/>
            <person name="Peterson D."/>
            <person name="Chory J."/>
        </authorList>
    </citation>
    <scope>NUCLEOTIDE SEQUENCE [LARGE SCALE GENOMIC DNA]</scope>
</reference>
<feature type="compositionally biased region" description="Basic and acidic residues" evidence="1">
    <location>
        <begin position="139"/>
        <end position="156"/>
    </location>
</feature>
<evidence type="ECO:0000256" key="1">
    <source>
        <dbReference type="SAM" id="MobiDB-lite"/>
    </source>
</evidence>
<gene>
    <name evidence="2" type="ORF">CASFOL_009825</name>
</gene>
<name>A0ABD3DQZ0_9LAMI</name>